<dbReference type="PROSITE" id="PS51257">
    <property type="entry name" value="PROKAR_LIPOPROTEIN"/>
    <property type="match status" value="1"/>
</dbReference>
<evidence type="ECO:0000259" key="2">
    <source>
        <dbReference type="Pfam" id="PF00561"/>
    </source>
</evidence>
<reference evidence="3 4" key="1">
    <citation type="submission" date="2023-02" db="EMBL/GenBank/DDBJ databases">
        <title>Bacterial whole genome sequence for Curvibacter sp. HBC28.</title>
        <authorList>
            <person name="Le V."/>
            <person name="Ko S.-R."/>
            <person name="Ahn C.-Y."/>
            <person name="Oh H.-M."/>
        </authorList>
    </citation>
    <scope>NUCLEOTIDE SEQUENCE [LARGE SCALE GENOMIC DNA]</scope>
    <source>
        <strain evidence="3 4">HBC28</strain>
    </source>
</reference>
<evidence type="ECO:0000313" key="4">
    <source>
        <dbReference type="Proteomes" id="UP001528672"/>
    </source>
</evidence>
<dbReference type="InterPro" id="IPR029058">
    <property type="entry name" value="AB_hydrolase_fold"/>
</dbReference>
<dbReference type="Proteomes" id="UP001528672">
    <property type="component" value="Unassembled WGS sequence"/>
</dbReference>
<evidence type="ECO:0000313" key="3">
    <source>
        <dbReference type="EMBL" id="MDD0816264.1"/>
    </source>
</evidence>
<dbReference type="Pfam" id="PF00561">
    <property type="entry name" value="Abhydrolase_1"/>
    <property type="match status" value="1"/>
</dbReference>
<dbReference type="InterPro" id="IPR000073">
    <property type="entry name" value="AB_hydrolase_1"/>
</dbReference>
<accession>A0ABT5MI46</accession>
<feature type="domain" description="AB hydrolase-1" evidence="2">
    <location>
        <begin position="26"/>
        <end position="288"/>
    </location>
</feature>
<organism evidence="3 4">
    <name type="scientific">Curvibacter microcysteis</name>
    <dbReference type="NCBI Taxonomy" id="3026419"/>
    <lineage>
        <taxon>Bacteria</taxon>
        <taxon>Pseudomonadati</taxon>
        <taxon>Pseudomonadota</taxon>
        <taxon>Betaproteobacteria</taxon>
        <taxon>Burkholderiales</taxon>
        <taxon>Comamonadaceae</taxon>
        <taxon>Curvibacter</taxon>
    </lineage>
</organism>
<dbReference type="PRINTS" id="PR00412">
    <property type="entry name" value="EPOXHYDRLASE"/>
</dbReference>
<proteinExistence type="predicted"/>
<dbReference type="Gene3D" id="3.40.50.1820">
    <property type="entry name" value="alpha/beta hydrolase"/>
    <property type="match status" value="1"/>
</dbReference>
<keyword evidence="4" id="KW-1185">Reference proteome</keyword>
<comment type="caution">
    <text evidence="3">The sequence shown here is derived from an EMBL/GenBank/DDBJ whole genome shotgun (WGS) entry which is preliminary data.</text>
</comment>
<gene>
    <name evidence="3" type="ORF">PSQ39_16610</name>
</gene>
<dbReference type="GO" id="GO:0016787">
    <property type="term" value="F:hydrolase activity"/>
    <property type="evidence" value="ECO:0007669"/>
    <property type="project" value="UniProtKB-KW"/>
</dbReference>
<keyword evidence="1 3" id="KW-0378">Hydrolase</keyword>
<protein>
    <submittedName>
        <fullName evidence="3">Alpha/beta hydrolase</fullName>
    </submittedName>
</protein>
<dbReference type="PANTHER" id="PTHR43329">
    <property type="entry name" value="EPOXIDE HYDROLASE"/>
    <property type="match status" value="1"/>
</dbReference>
<evidence type="ECO:0000256" key="1">
    <source>
        <dbReference type="ARBA" id="ARBA00022801"/>
    </source>
</evidence>
<name>A0ABT5MI46_9BURK</name>
<dbReference type="SUPFAM" id="SSF53474">
    <property type="entry name" value="alpha/beta-Hydrolases"/>
    <property type="match status" value="1"/>
</dbReference>
<dbReference type="EMBL" id="JAQSIO010000007">
    <property type="protein sequence ID" value="MDD0816264.1"/>
    <property type="molecule type" value="Genomic_DNA"/>
</dbReference>
<dbReference type="RefSeq" id="WP_273927964.1">
    <property type="nucleotide sequence ID" value="NZ_JAQSIO010000007.1"/>
</dbReference>
<dbReference type="InterPro" id="IPR000639">
    <property type="entry name" value="Epox_hydrolase-like"/>
</dbReference>
<sequence length="303" mass="33321">MVHSYRQPLPHGITLSCRSTGQAGRPVLLFVHGFPEAAFVWDGLMAHFSRPENGGWRCVAPNLRGFEASSSPSEVAAYRAKHLVQDLAALIEIESPGAPLGALIAHDWGGAVAWNLANQQPALMQRLVILNSPHPGTFLRELQHSRAQQDASAYMNFLVRPDAEALLAENDFARLWGFFKHFGGSAQPDWLTPEVQDQYRAVWRQGLQGGCHYYRASPLRPADEHQAGAAAIELPDAMLQIAAPTLVLWGLGDHALLPGLLDGLDRWVPTLTVQRHPSASHWIVHEDPSWVAGQIQAFLSPDQ</sequence>